<name>A0AAF0T4N4_SOLVR</name>
<dbReference type="SUPFAM" id="SSF53474">
    <property type="entry name" value="alpha/beta-Hydrolases"/>
    <property type="match status" value="1"/>
</dbReference>
<dbReference type="PANTHER" id="PTHR10992">
    <property type="entry name" value="METHYLESTERASE FAMILY MEMBER"/>
    <property type="match status" value="1"/>
</dbReference>
<evidence type="ECO:0000313" key="3">
    <source>
        <dbReference type="Proteomes" id="UP001234989"/>
    </source>
</evidence>
<feature type="domain" description="AB hydrolase-1" evidence="1">
    <location>
        <begin position="11"/>
        <end position="117"/>
    </location>
</feature>
<reference evidence="2" key="1">
    <citation type="submission" date="2023-08" db="EMBL/GenBank/DDBJ databases">
        <title>A de novo genome assembly of Solanum verrucosum Schlechtendal, a Mexican diploid species geographically isolated from the other diploid A-genome species in potato relatives.</title>
        <authorList>
            <person name="Hosaka K."/>
        </authorList>
    </citation>
    <scope>NUCLEOTIDE SEQUENCE</scope>
    <source>
        <tissue evidence="2">Young leaves</tissue>
    </source>
</reference>
<dbReference type="GO" id="GO:0080031">
    <property type="term" value="F:methyl salicylate esterase activity"/>
    <property type="evidence" value="ECO:0007669"/>
    <property type="project" value="TreeGrafter"/>
</dbReference>
<evidence type="ECO:0000259" key="1">
    <source>
        <dbReference type="Pfam" id="PF12697"/>
    </source>
</evidence>
<gene>
    <name evidence="2" type="ORF">MTR67_000982</name>
</gene>
<dbReference type="InterPro" id="IPR029058">
    <property type="entry name" value="AB_hydrolase_fold"/>
</dbReference>
<proteinExistence type="predicted"/>
<keyword evidence="3" id="KW-1185">Reference proteome</keyword>
<dbReference type="Proteomes" id="UP001234989">
    <property type="component" value="Chromosome 1"/>
</dbReference>
<dbReference type="InterPro" id="IPR045889">
    <property type="entry name" value="MES/HNL"/>
</dbReference>
<dbReference type="GO" id="GO:0009694">
    <property type="term" value="P:jasmonic acid metabolic process"/>
    <property type="evidence" value="ECO:0007669"/>
    <property type="project" value="TreeGrafter"/>
</dbReference>
<protein>
    <recommendedName>
        <fullName evidence="1">AB hydrolase-1 domain-containing protein</fullName>
    </recommendedName>
</protein>
<dbReference type="AlphaFoldDB" id="A0AAF0T4N4"/>
<evidence type="ECO:0000313" key="2">
    <source>
        <dbReference type="EMBL" id="WMV07597.1"/>
    </source>
</evidence>
<organism evidence="2 3">
    <name type="scientific">Solanum verrucosum</name>
    <dbReference type="NCBI Taxonomy" id="315347"/>
    <lineage>
        <taxon>Eukaryota</taxon>
        <taxon>Viridiplantae</taxon>
        <taxon>Streptophyta</taxon>
        <taxon>Embryophyta</taxon>
        <taxon>Tracheophyta</taxon>
        <taxon>Spermatophyta</taxon>
        <taxon>Magnoliopsida</taxon>
        <taxon>eudicotyledons</taxon>
        <taxon>Gunneridae</taxon>
        <taxon>Pentapetalae</taxon>
        <taxon>asterids</taxon>
        <taxon>lamiids</taxon>
        <taxon>Solanales</taxon>
        <taxon>Solanaceae</taxon>
        <taxon>Solanoideae</taxon>
        <taxon>Solaneae</taxon>
        <taxon>Solanum</taxon>
    </lineage>
</organism>
<dbReference type="Pfam" id="PF12697">
    <property type="entry name" value="Abhydrolase_6"/>
    <property type="match status" value="1"/>
</dbReference>
<dbReference type="GO" id="GO:0080032">
    <property type="term" value="F:methyl jasmonate esterase activity"/>
    <property type="evidence" value="ECO:0007669"/>
    <property type="project" value="TreeGrafter"/>
</dbReference>
<feature type="non-terminal residue" evidence="2">
    <location>
        <position position="1"/>
    </location>
</feature>
<dbReference type="GO" id="GO:0009696">
    <property type="term" value="P:salicylic acid metabolic process"/>
    <property type="evidence" value="ECO:0007669"/>
    <property type="project" value="TreeGrafter"/>
</dbReference>
<dbReference type="GO" id="GO:0080030">
    <property type="term" value="F:methyl indole-3-acetate esterase activity"/>
    <property type="evidence" value="ECO:0007669"/>
    <property type="project" value="TreeGrafter"/>
</dbReference>
<sequence>TKLENLETKHVVLVNGGSFGAWCWYKTATLLKETGYQADAINLTSSGAHSFDSNNITTLSEYVKPLTDCLDKLPDGNKVILVCHDIGGVFVYYAMELHRSKVSKAVFIVAAMLKNGQSVLDMFTMQIGSNDLCQHSQKFLYANSKNHPQTTIDFDKSLLEDGMLNQ</sequence>
<dbReference type="PANTHER" id="PTHR10992:SF1023">
    <property type="entry name" value="METHYLESTERASE 11, CHLOROPLASTIC ISOFORM X1"/>
    <property type="match status" value="1"/>
</dbReference>
<dbReference type="EMBL" id="CP133612">
    <property type="protein sequence ID" value="WMV07597.1"/>
    <property type="molecule type" value="Genomic_DNA"/>
</dbReference>
<dbReference type="InterPro" id="IPR000073">
    <property type="entry name" value="AB_hydrolase_1"/>
</dbReference>
<accession>A0AAF0T4N4</accession>
<dbReference type="Gene3D" id="3.40.50.1820">
    <property type="entry name" value="alpha/beta hydrolase"/>
    <property type="match status" value="1"/>
</dbReference>